<dbReference type="EMBL" id="FQNC01000047">
    <property type="protein sequence ID" value="SGY77102.1"/>
    <property type="molecule type" value="Genomic_DNA"/>
</dbReference>
<dbReference type="AlphaFoldDB" id="A0A2X0N503"/>
<accession>A0A2X0N503</accession>
<evidence type="ECO:0000313" key="1">
    <source>
        <dbReference type="EMBL" id="SGY77102.1"/>
    </source>
</evidence>
<sequence>MRHIATSSPVRMRSLVTTSAATLIANAYVCRKEVLTARVHDQIRCKHL</sequence>
<reference evidence="1 2" key="1">
    <citation type="submission" date="2016-11" db="EMBL/GenBank/DDBJ databases">
        <authorList>
            <person name="Jaros S."/>
            <person name="Januszkiewicz K."/>
            <person name="Wedrychowicz H."/>
        </authorList>
    </citation>
    <scope>NUCLEOTIDE SEQUENCE [LARGE SCALE GENOMIC DNA]</scope>
</reference>
<proteinExistence type="predicted"/>
<organism evidence="1 2">
    <name type="scientific">Microbotryum silenes-dioicae</name>
    <dbReference type="NCBI Taxonomy" id="796604"/>
    <lineage>
        <taxon>Eukaryota</taxon>
        <taxon>Fungi</taxon>
        <taxon>Dikarya</taxon>
        <taxon>Basidiomycota</taxon>
        <taxon>Pucciniomycotina</taxon>
        <taxon>Microbotryomycetes</taxon>
        <taxon>Microbotryales</taxon>
        <taxon>Microbotryaceae</taxon>
        <taxon>Microbotryum</taxon>
    </lineage>
</organism>
<protein>
    <submittedName>
        <fullName evidence="1">BQ5605_C005g03556 protein</fullName>
    </submittedName>
</protein>
<gene>
    <name evidence="1" type="primary">BQ5605_C005g03556</name>
    <name evidence="1" type="ORF">BQ5605_C005G03556</name>
</gene>
<dbReference type="Proteomes" id="UP000249464">
    <property type="component" value="Unassembled WGS sequence"/>
</dbReference>
<keyword evidence="2" id="KW-1185">Reference proteome</keyword>
<evidence type="ECO:0000313" key="2">
    <source>
        <dbReference type="Proteomes" id="UP000249464"/>
    </source>
</evidence>
<name>A0A2X0N503_9BASI</name>